<dbReference type="CDD" id="cd01335">
    <property type="entry name" value="Radical_SAM"/>
    <property type="match status" value="1"/>
</dbReference>
<dbReference type="InterPro" id="IPR023404">
    <property type="entry name" value="rSAM_horseshoe"/>
</dbReference>
<dbReference type="GeneID" id="4462452"/>
<dbReference type="GO" id="GO:0046872">
    <property type="term" value="F:metal ion binding"/>
    <property type="evidence" value="ECO:0007669"/>
    <property type="project" value="UniProtKB-KW"/>
</dbReference>
<accession>A0B6M5</accession>
<keyword evidence="3" id="KW-0949">S-adenosyl-L-methionine</keyword>
<dbReference type="Pfam" id="PF04055">
    <property type="entry name" value="Radical_SAM"/>
    <property type="match status" value="1"/>
</dbReference>
<dbReference type="Gene3D" id="3.40.50.280">
    <property type="entry name" value="Cobalamin-binding domain"/>
    <property type="match status" value="1"/>
</dbReference>
<evidence type="ECO:0000256" key="3">
    <source>
        <dbReference type="ARBA" id="ARBA00022691"/>
    </source>
</evidence>
<dbReference type="SFLD" id="SFLDG01082">
    <property type="entry name" value="B12-binding_domain_containing"/>
    <property type="match status" value="1"/>
</dbReference>
<name>A0B6M5_METTP</name>
<dbReference type="HOGENOM" id="CLU_600805_0_0_2"/>
<evidence type="ECO:0000256" key="4">
    <source>
        <dbReference type="ARBA" id="ARBA00022723"/>
    </source>
</evidence>
<dbReference type="PROSITE" id="PS01278">
    <property type="entry name" value="MTTASE_RADICAL"/>
    <property type="match status" value="1"/>
</dbReference>
<dbReference type="GO" id="GO:0003824">
    <property type="term" value="F:catalytic activity"/>
    <property type="evidence" value="ECO:0007669"/>
    <property type="project" value="InterPro"/>
</dbReference>
<dbReference type="Proteomes" id="UP000000674">
    <property type="component" value="Chromosome"/>
</dbReference>
<proteinExistence type="predicted"/>
<evidence type="ECO:0000256" key="5">
    <source>
        <dbReference type="ARBA" id="ARBA00023004"/>
    </source>
</evidence>
<dbReference type="AlphaFoldDB" id="A0B6M5"/>
<dbReference type="GO" id="GO:0051539">
    <property type="term" value="F:4 iron, 4 sulfur cluster binding"/>
    <property type="evidence" value="ECO:0007669"/>
    <property type="project" value="UniProtKB-KW"/>
</dbReference>
<dbReference type="Gene3D" id="3.80.30.20">
    <property type="entry name" value="tm_1862 like domain"/>
    <property type="match status" value="1"/>
</dbReference>
<keyword evidence="4" id="KW-0479">Metal-binding</keyword>
<evidence type="ECO:0000256" key="6">
    <source>
        <dbReference type="ARBA" id="ARBA00023014"/>
    </source>
</evidence>
<dbReference type="PROSITE" id="PS51918">
    <property type="entry name" value="RADICAL_SAM"/>
    <property type="match status" value="1"/>
</dbReference>
<reference evidence="8 9" key="1">
    <citation type="submission" date="2006-10" db="EMBL/GenBank/DDBJ databases">
        <title>Complete sequence of Methanosaeta thermophila PT.</title>
        <authorList>
            <consortium name="US DOE Joint Genome Institute"/>
            <person name="Copeland A."/>
            <person name="Lucas S."/>
            <person name="Lapidus A."/>
            <person name="Barry K."/>
            <person name="Detter J.C."/>
            <person name="Glavina del Rio T."/>
            <person name="Hammon N."/>
            <person name="Israni S."/>
            <person name="Pitluck S."/>
            <person name="Chain P."/>
            <person name="Malfatti S."/>
            <person name="Shin M."/>
            <person name="Vergez L."/>
            <person name="Schmutz J."/>
            <person name="Larimer F."/>
            <person name="Land M."/>
            <person name="Hauser L."/>
            <person name="Kyrpides N."/>
            <person name="Kim E."/>
            <person name="Smith K.S."/>
            <person name="Ingram-Smith C."/>
            <person name="Richardson P."/>
        </authorList>
    </citation>
    <scope>NUCLEOTIDE SEQUENCE [LARGE SCALE GENOMIC DNA]</scope>
    <source>
        <strain evidence="9">DSM 6194 / JCM 14653 / NBRC 101360 / PT</strain>
    </source>
</reference>
<dbReference type="InterPro" id="IPR034466">
    <property type="entry name" value="Methyltransferase_Class_B"/>
</dbReference>
<organism evidence="8 9">
    <name type="scientific">Methanothrix thermoacetophila (strain DSM 6194 / JCM 14653 / NBRC 101360 / PT)</name>
    <name type="common">Methanosaeta thermophila</name>
    <dbReference type="NCBI Taxonomy" id="349307"/>
    <lineage>
        <taxon>Archaea</taxon>
        <taxon>Methanobacteriati</taxon>
        <taxon>Methanobacteriota</taxon>
        <taxon>Stenosarchaea group</taxon>
        <taxon>Methanomicrobia</taxon>
        <taxon>Methanotrichales</taxon>
        <taxon>Methanotrichaceae</taxon>
        <taxon>Methanothrix</taxon>
    </lineage>
</organism>
<gene>
    <name evidence="8" type="ordered locus">Mthe_0558</name>
</gene>
<dbReference type="EMBL" id="CP000477">
    <property type="protein sequence ID" value="ABK14349.1"/>
    <property type="molecule type" value="Genomic_DNA"/>
</dbReference>
<dbReference type="InterPro" id="IPR006638">
    <property type="entry name" value="Elp3/MiaA/NifB-like_rSAM"/>
</dbReference>
<dbReference type="InterPro" id="IPR023979">
    <property type="entry name" value="CHP04014_B12-bd/rSAM"/>
</dbReference>
<feature type="domain" description="Radical SAM core" evidence="7">
    <location>
        <begin position="147"/>
        <end position="382"/>
    </location>
</feature>
<dbReference type="SFLD" id="SFLDS00029">
    <property type="entry name" value="Radical_SAM"/>
    <property type="match status" value="1"/>
</dbReference>
<keyword evidence="2" id="KW-0004">4Fe-4S</keyword>
<keyword evidence="5" id="KW-0408">Iron</keyword>
<sequence>MKIQIISPGVYTYGSMVLGGILRDRGHSVNISKDLRHDGDVIILSLFSTLQLLDPAIREFVSKAGPPVYCGGPVGICPEMVLGELDVDAVAMCEGEGIIARLVEAGPEGVPGVAYREGEEIIRSEPLRMEVIDHTMPLFPPDLSEQSVRGANVYIETHRGCLGGCTFCQVPRFFGRNIRSRSLENIVEEVRELRRMGVKRVAVSGGTASLFGYRNALDKDAFIRMLQELSGILGRKNLSVPDMRVDLVDDEILEAIREYTIGWLFFGIESGSDRMLKLMRKGVTVLDNIRAVELARSHGVKVGGSFIVGYPGESREDFEQTLDFMEEAMLDDVFVSIAEPIPGTPLARVALNTPPADNPLFCEHSGAFRALRLSEAEARCFEMMLHGENCKPVPRAISEALYNTYLNEARSQGKDIREVYGLLNKYREFV</sequence>
<dbReference type="OrthoDB" id="358785at2157"/>
<evidence type="ECO:0000259" key="7">
    <source>
        <dbReference type="PROSITE" id="PS51918"/>
    </source>
</evidence>
<keyword evidence="6" id="KW-0411">Iron-sulfur</keyword>
<evidence type="ECO:0000256" key="2">
    <source>
        <dbReference type="ARBA" id="ARBA00022485"/>
    </source>
</evidence>
<evidence type="ECO:0000313" key="9">
    <source>
        <dbReference type="Proteomes" id="UP000000674"/>
    </source>
</evidence>
<protein>
    <submittedName>
        <fullName evidence="8">Radical SAM domain protein</fullName>
    </submittedName>
</protein>
<dbReference type="STRING" id="349307.Mthe_0558"/>
<dbReference type="NCBIfam" id="TIGR04014">
    <property type="entry name" value="B12_SAM_MJ_0865"/>
    <property type="match status" value="1"/>
</dbReference>
<comment type="cofactor">
    <cofactor evidence="1">
        <name>[4Fe-4S] cluster</name>
        <dbReference type="ChEBI" id="CHEBI:49883"/>
    </cofactor>
</comment>
<dbReference type="PANTHER" id="PTHR43409:SF17">
    <property type="entry name" value="METHYLTHIOTRANSFERASE MJ0865-RELATED"/>
    <property type="match status" value="1"/>
</dbReference>
<dbReference type="SMART" id="SM00729">
    <property type="entry name" value="Elp3"/>
    <property type="match status" value="1"/>
</dbReference>
<dbReference type="SUPFAM" id="SSF102114">
    <property type="entry name" value="Radical SAM enzymes"/>
    <property type="match status" value="1"/>
</dbReference>
<evidence type="ECO:0000256" key="1">
    <source>
        <dbReference type="ARBA" id="ARBA00001966"/>
    </source>
</evidence>
<dbReference type="SFLD" id="SFLDG01217">
    <property type="entry name" value="B12-binding_methylthiotransfer"/>
    <property type="match status" value="1"/>
</dbReference>
<keyword evidence="9" id="KW-1185">Reference proteome</keyword>
<evidence type="ECO:0000313" key="8">
    <source>
        <dbReference type="EMBL" id="ABK14349.1"/>
    </source>
</evidence>
<dbReference type="RefSeq" id="WP_011695746.1">
    <property type="nucleotide sequence ID" value="NC_008553.1"/>
</dbReference>
<dbReference type="KEGG" id="mtp:Mthe_0558"/>
<dbReference type="InterPro" id="IPR051198">
    <property type="entry name" value="BchE-like"/>
</dbReference>
<dbReference type="SFLD" id="SFLDG01123">
    <property type="entry name" value="methyltransferase_(Class_B)"/>
    <property type="match status" value="1"/>
</dbReference>
<dbReference type="PANTHER" id="PTHR43409">
    <property type="entry name" value="ANAEROBIC MAGNESIUM-PROTOPORPHYRIN IX MONOMETHYL ESTER CYCLASE-RELATED"/>
    <property type="match status" value="1"/>
</dbReference>
<dbReference type="InterPro" id="IPR020612">
    <property type="entry name" value="Methylthiotransferase_CS"/>
</dbReference>
<dbReference type="InterPro" id="IPR058240">
    <property type="entry name" value="rSAM_sf"/>
</dbReference>
<dbReference type="InterPro" id="IPR007197">
    <property type="entry name" value="rSAM"/>
</dbReference>